<dbReference type="InterPro" id="IPR050484">
    <property type="entry name" value="Transf_Hexapept/Carb_Anhydrase"/>
</dbReference>
<dbReference type="EMBL" id="JAHLFH010000014">
    <property type="protein sequence ID" value="MBU3818974.1"/>
    <property type="molecule type" value="Genomic_DNA"/>
</dbReference>
<dbReference type="SUPFAM" id="SSF51161">
    <property type="entry name" value="Trimeric LpxA-like enzymes"/>
    <property type="match status" value="1"/>
</dbReference>
<protein>
    <submittedName>
        <fullName evidence="1">Gamma carbonic anhydrase family protein</fullName>
    </submittedName>
</protein>
<sequence length="174" mass="17751">MITGFGGKIPQNRGAAFVAENATLVGDVTLEEGATVWYGAVLRADEGKISVGPETNIQDNAVLHCDPGGQVLLGRGVTVGHSALVHGCTVGDNSLIGMHATLLNHSVVGRGCVIGAGALVPEGMVIPDGMVAVGVPARVLKPATEQQQAATARNAAEYVRLGREHAALQGEKEG</sequence>
<evidence type="ECO:0000313" key="1">
    <source>
        <dbReference type="EMBL" id="MBU3818974.1"/>
    </source>
</evidence>
<accession>A0A9E2KJJ9</accession>
<dbReference type="InterPro" id="IPR047324">
    <property type="entry name" value="LbH_gamma_CA-like"/>
</dbReference>
<dbReference type="AlphaFoldDB" id="A0A9E2KJJ9"/>
<dbReference type="Pfam" id="PF00132">
    <property type="entry name" value="Hexapep"/>
    <property type="match status" value="1"/>
</dbReference>
<name>A0A9E2KJJ9_9FIRM</name>
<dbReference type="Proteomes" id="UP000824178">
    <property type="component" value="Unassembled WGS sequence"/>
</dbReference>
<dbReference type="InterPro" id="IPR011004">
    <property type="entry name" value="Trimer_LpxA-like_sf"/>
</dbReference>
<dbReference type="PANTHER" id="PTHR13061:SF29">
    <property type="entry name" value="GAMMA CARBONIC ANHYDRASE-LIKE 1, MITOCHONDRIAL-RELATED"/>
    <property type="match status" value="1"/>
</dbReference>
<dbReference type="CDD" id="cd04645">
    <property type="entry name" value="LbH_gamma_CA_like"/>
    <property type="match status" value="1"/>
</dbReference>
<dbReference type="PANTHER" id="PTHR13061">
    <property type="entry name" value="DYNACTIN SUBUNIT P25"/>
    <property type="match status" value="1"/>
</dbReference>
<evidence type="ECO:0000313" key="2">
    <source>
        <dbReference type="Proteomes" id="UP000824178"/>
    </source>
</evidence>
<dbReference type="InterPro" id="IPR001451">
    <property type="entry name" value="Hexapep"/>
</dbReference>
<reference evidence="1" key="2">
    <citation type="submission" date="2021-04" db="EMBL/GenBank/DDBJ databases">
        <authorList>
            <person name="Gilroy R."/>
        </authorList>
    </citation>
    <scope>NUCLEOTIDE SEQUENCE</scope>
    <source>
        <strain evidence="1">742</strain>
    </source>
</reference>
<comment type="caution">
    <text evidence="1">The sequence shown here is derived from an EMBL/GenBank/DDBJ whole genome shotgun (WGS) entry which is preliminary data.</text>
</comment>
<proteinExistence type="predicted"/>
<reference evidence="1" key="1">
    <citation type="journal article" date="2021" name="PeerJ">
        <title>Extensive microbial diversity within the chicken gut microbiome revealed by metagenomics and culture.</title>
        <authorList>
            <person name="Gilroy R."/>
            <person name="Ravi A."/>
            <person name="Getino M."/>
            <person name="Pursley I."/>
            <person name="Horton D.L."/>
            <person name="Alikhan N.F."/>
            <person name="Baker D."/>
            <person name="Gharbi K."/>
            <person name="Hall N."/>
            <person name="Watson M."/>
            <person name="Adriaenssens E.M."/>
            <person name="Foster-Nyarko E."/>
            <person name="Jarju S."/>
            <person name="Secka A."/>
            <person name="Antonio M."/>
            <person name="Oren A."/>
            <person name="Chaudhuri R.R."/>
            <person name="La Ragione R."/>
            <person name="Hildebrand F."/>
            <person name="Pallen M.J."/>
        </authorList>
    </citation>
    <scope>NUCLEOTIDE SEQUENCE</scope>
    <source>
        <strain evidence="1">742</strain>
    </source>
</reference>
<organism evidence="1 2">
    <name type="scientific">Candidatus Faecalibacterium intestinavium</name>
    <dbReference type="NCBI Taxonomy" id="2838580"/>
    <lineage>
        <taxon>Bacteria</taxon>
        <taxon>Bacillati</taxon>
        <taxon>Bacillota</taxon>
        <taxon>Clostridia</taxon>
        <taxon>Eubacteriales</taxon>
        <taxon>Oscillospiraceae</taxon>
        <taxon>Faecalibacterium</taxon>
    </lineage>
</organism>
<gene>
    <name evidence="1" type="ORF">H9864_01100</name>
</gene>
<dbReference type="Gene3D" id="2.160.10.10">
    <property type="entry name" value="Hexapeptide repeat proteins"/>
    <property type="match status" value="1"/>
</dbReference>